<comment type="caution">
    <text evidence="2">The sequence shown here is derived from an EMBL/GenBank/DDBJ whole genome shotgun (WGS) entry which is preliminary data.</text>
</comment>
<dbReference type="RefSeq" id="WP_109794570.1">
    <property type="nucleotide sequence ID" value="NZ_PHIG01000052.1"/>
</dbReference>
<sequence length="364" mass="40360">MPAANTISLIGDGKNLDQRIWRIIADRFRVSVHTLEKVAERERLADGLHIFCLSDLRRHMFTLARVLAASPGRALFILANPTDEDRAIARELGALGLLSQFASEDDIATAVRRAANRFVERAWSEMKPEEEAALRASLASFDKVMTSGADGEPLPLDEVFDACVRIQGALGVSDVNRWLGALASHHDNTYRHSMYVCGALAFFARALGIRGEDLKEVTVGGFLHDAGKSMIPLAILDKPGKLDDDEWAVMKRHPEHSREILLRENGLNQRVVHMAVHHHERLDGAGYPDRLAAADLDDPTRLTAIADVYAALTEDRPYKRAMAPEAALDLMSTFKGHLDLDLVRVFRDFMLDQRARQVSLAATG</sequence>
<dbReference type="OrthoDB" id="9176789at2"/>
<keyword evidence="3" id="KW-1185">Reference proteome</keyword>
<dbReference type="InterPro" id="IPR006675">
    <property type="entry name" value="HDIG_dom"/>
</dbReference>
<dbReference type="SUPFAM" id="SSF109604">
    <property type="entry name" value="HD-domain/PDEase-like"/>
    <property type="match status" value="1"/>
</dbReference>
<dbReference type="PROSITE" id="PS51832">
    <property type="entry name" value="HD_GYP"/>
    <property type="match status" value="1"/>
</dbReference>
<dbReference type="InterPro" id="IPR037522">
    <property type="entry name" value="HD_GYP_dom"/>
</dbReference>
<dbReference type="Gene3D" id="1.10.3210.10">
    <property type="entry name" value="Hypothetical protein af1432"/>
    <property type="match status" value="1"/>
</dbReference>
<dbReference type="Pfam" id="PF13487">
    <property type="entry name" value="HD_5"/>
    <property type="match status" value="1"/>
</dbReference>
<proteinExistence type="predicted"/>
<gene>
    <name evidence="2" type="ORF">CVT23_19395</name>
</gene>
<dbReference type="PANTHER" id="PTHR43155:SF2">
    <property type="entry name" value="CYCLIC DI-GMP PHOSPHODIESTERASE PA4108"/>
    <property type="match status" value="1"/>
</dbReference>
<dbReference type="NCBIfam" id="TIGR00277">
    <property type="entry name" value="HDIG"/>
    <property type="match status" value="1"/>
</dbReference>
<name>A0A2M9FWR2_9PROT</name>
<dbReference type="PANTHER" id="PTHR43155">
    <property type="entry name" value="CYCLIC DI-GMP PHOSPHODIESTERASE PA4108-RELATED"/>
    <property type="match status" value="1"/>
</dbReference>
<dbReference type="AlphaFoldDB" id="A0A2M9FWR2"/>
<feature type="domain" description="HD-GYP" evidence="1">
    <location>
        <begin position="167"/>
        <end position="362"/>
    </location>
</feature>
<dbReference type="SMART" id="SM00471">
    <property type="entry name" value="HDc"/>
    <property type="match status" value="1"/>
</dbReference>
<dbReference type="InterPro" id="IPR003607">
    <property type="entry name" value="HD/PDEase_dom"/>
</dbReference>
<dbReference type="EMBL" id="PHIG01000052">
    <property type="protein sequence ID" value="PJK27908.1"/>
    <property type="molecule type" value="Genomic_DNA"/>
</dbReference>
<dbReference type="GO" id="GO:0008081">
    <property type="term" value="F:phosphoric diester hydrolase activity"/>
    <property type="evidence" value="ECO:0007669"/>
    <property type="project" value="UniProtKB-ARBA"/>
</dbReference>
<evidence type="ECO:0000259" key="1">
    <source>
        <dbReference type="PROSITE" id="PS51832"/>
    </source>
</evidence>
<evidence type="ECO:0000313" key="2">
    <source>
        <dbReference type="EMBL" id="PJK27908.1"/>
    </source>
</evidence>
<organism evidence="2 3">
    <name type="scientific">Minwuia thermotolerans</name>
    <dbReference type="NCBI Taxonomy" id="2056226"/>
    <lineage>
        <taxon>Bacteria</taxon>
        <taxon>Pseudomonadati</taxon>
        <taxon>Pseudomonadota</taxon>
        <taxon>Alphaproteobacteria</taxon>
        <taxon>Minwuiales</taxon>
        <taxon>Minwuiaceae</taxon>
        <taxon>Minwuia</taxon>
    </lineage>
</organism>
<protein>
    <recommendedName>
        <fullName evidence="1">HD-GYP domain-containing protein</fullName>
    </recommendedName>
</protein>
<reference evidence="2 3" key="1">
    <citation type="submission" date="2017-11" db="EMBL/GenBank/DDBJ databases">
        <title>Draft genome sequence of Rhizobiales bacterium SY3-13.</title>
        <authorList>
            <person name="Sun C."/>
        </authorList>
    </citation>
    <scope>NUCLEOTIDE SEQUENCE [LARGE SCALE GENOMIC DNA]</scope>
    <source>
        <strain evidence="2 3">SY3-13</strain>
    </source>
</reference>
<dbReference type="CDD" id="cd00077">
    <property type="entry name" value="HDc"/>
    <property type="match status" value="1"/>
</dbReference>
<dbReference type="Proteomes" id="UP000229498">
    <property type="component" value="Unassembled WGS sequence"/>
</dbReference>
<evidence type="ECO:0000313" key="3">
    <source>
        <dbReference type="Proteomes" id="UP000229498"/>
    </source>
</evidence>
<accession>A0A2M9FWR2</accession>